<evidence type="ECO:0000259" key="19">
    <source>
        <dbReference type="Pfam" id="PF02516"/>
    </source>
</evidence>
<evidence type="ECO:0000256" key="14">
    <source>
        <dbReference type="ARBA" id="ARBA00023211"/>
    </source>
</evidence>
<dbReference type="Gene3D" id="2.60.40.3390">
    <property type="match status" value="1"/>
</dbReference>
<evidence type="ECO:0000256" key="15">
    <source>
        <dbReference type="ARBA" id="ARBA00030679"/>
    </source>
</evidence>
<dbReference type="EC" id="2.4.99.21" evidence="6"/>
<dbReference type="InterPro" id="IPR048307">
    <property type="entry name" value="STT3_N"/>
</dbReference>
<evidence type="ECO:0000256" key="10">
    <source>
        <dbReference type="ARBA" id="ARBA00022723"/>
    </source>
</evidence>
<comment type="cofactor">
    <cofactor evidence="2">
        <name>Mg(2+)</name>
        <dbReference type="ChEBI" id="CHEBI:18420"/>
    </cofactor>
</comment>
<gene>
    <name evidence="22" type="ORF">ACFQJ6_08930</name>
</gene>
<dbReference type="EMBL" id="JBHSZH010000005">
    <property type="protein sequence ID" value="MFC7080223.1"/>
    <property type="molecule type" value="Genomic_DNA"/>
</dbReference>
<feature type="transmembrane region" description="Helical" evidence="18">
    <location>
        <begin position="185"/>
        <end position="201"/>
    </location>
</feature>
<protein>
    <recommendedName>
        <fullName evidence="6">dolichyl-phosphooligosaccharide-protein glycotransferase</fullName>
        <ecNumber evidence="6">2.4.99.21</ecNumber>
    </recommendedName>
    <alternativeName>
        <fullName evidence="15">Oligosaccharyl transferase</fullName>
    </alternativeName>
</protein>
<evidence type="ECO:0000256" key="13">
    <source>
        <dbReference type="ARBA" id="ARBA00023136"/>
    </source>
</evidence>
<keyword evidence="12 18" id="KW-1133">Transmembrane helix</keyword>
<evidence type="ECO:0000256" key="18">
    <source>
        <dbReference type="SAM" id="Phobius"/>
    </source>
</evidence>
<dbReference type="PANTHER" id="PTHR13872:SF1">
    <property type="entry name" value="DOLICHYL-DIPHOSPHOOLIGOSACCHARIDE--PROTEIN GLYCOSYLTRANSFERASE SUBUNIT STT3B"/>
    <property type="match status" value="1"/>
</dbReference>
<dbReference type="Pfam" id="PF18079">
    <property type="entry name" value="AglB_L1"/>
    <property type="match status" value="1"/>
</dbReference>
<comment type="subcellular location">
    <subcellularLocation>
        <location evidence="3">Cell membrane</location>
        <topology evidence="3">Multi-pass membrane protein</topology>
    </subcellularLocation>
</comment>
<feature type="transmembrane region" description="Helical" evidence="18">
    <location>
        <begin position="334"/>
        <end position="354"/>
    </location>
</feature>
<feature type="compositionally biased region" description="Polar residues" evidence="17">
    <location>
        <begin position="982"/>
        <end position="1013"/>
    </location>
</feature>
<feature type="transmembrane region" description="Helical" evidence="18">
    <location>
        <begin position="303"/>
        <end position="322"/>
    </location>
</feature>
<keyword evidence="13 18" id="KW-0472">Membrane</keyword>
<dbReference type="InterPro" id="IPR026410">
    <property type="entry name" value="OlisacTrfase_arch"/>
</dbReference>
<feature type="transmembrane region" description="Helical" evidence="18">
    <location>
        <begin position="434"/>
        <end position="452"/>
    </location>
</feature>
<evidence type="ECO:0000256" key="9">
    <source>
        <dbReference type="ARBA" id="ARBA00022692"/>
    </source>
</evidence>
<evidence type="ECO:0000256" key="1">
    <source>
        <dbReference type="ARBA" id="ARBA00001936"/>
    </source>
</evidence>
<comment type="pathway">
    <text evidence="4">Protein modification; protein glycosylation.</text>
</comment>
<evidence type="ECO:0000256" key="3">
    <source>
        <dbReference type="ARBA" id="ARBA00004651"/>
    </source>
</evidence>
<dbReference type="InterPro" id="IPR041154">
    <property type="entry name" value="AglB_P1"/>
</dbReference>
<feature type="domain" description="Archaeal glycosylation protein B peripheral" evidence="20">
    <location>
        <begin position="842"/>
        <end position="943"/>
    </location>
</feature>
<evidence type="ECO:0000256" key="17">
    <source>
        <dbReference type="SAM" id="MobiDB-lite"/>
    </source>
</evidence>
<dbReference type="AlphaFoldDB" id="A0ABD5WJ53"/>
<comment type="caution">
    <text evidence="22">The sequence shown here is derived from an EMBL/GenBank/DDBJ whole genome shotgun (WGS) entry which is preliminary data.</text>
</comment>
<comment type="cofactor">
    <cofactor evidence="1">
        <name>Mn(2+)</name>
        <dbReference type="ChEBI" id="CHEBI:29035"/>
    </cofactor>
</comment>
<dbReference type="Pfam" id="PF22627">
    <property type="entry name" value="AglB_core-like"/>
    <property type="match status" value="1"/>
</dbReference>
<feature type="transmembrane region" description="Helical" evidence="18">
    <location>
        <begin position="97"/>
        <end position="115"/>
    </location>
</feature>
<reference evidence="22 23" key="1">
    <citation type="journal article" date="2019" name="Int. J. Syst. Evol. Microbiol.">
        <title>The Global Catalogue of Microorganisms (GCM) 10K type strain sequencing project: providing services to taxonomists for standard genome sequencing and annotation.</title>
        <authorList>
            <consortium name="The Broad Institute Genomics Platform"/>
            <consortium name="The Broad Institute Genome Sequencing Center for Infectious Disease"/>
            <person name="Wu L."/>
            <person name="Ma J."/>
        </authorList>
    </citation>
    <scope>NUCLEOTIDE SEQUENCE [LARGE SCALE GENOMIC DNA]</scope>
    <source>
        <strain evidence="22 23">DT72</strain>
    </source>
</reference>
<dbReference type="GO" id="GO:0046872">
    <property type="term" value="F:metal ion binding"/>
    <property type="evidence" value="ECO:0007669"/>
    <property type="project" value="UniProtKB-KW"/>
</dbReference>
<dbReference type="GO" id="GO:0016757">
    <property type="term" value="F:glycosyltransferase activity"/>
    <property type="evidence" value="ECO:0007669"/>
    <property type="project" value="UniProtKB-KW"/>
</dbReference>
<keyword evidence="8 22" id="KW-0808">Transferase</keyword>
<feature type="transmembrane region" description="Helical" evidence="18">
    <location>
        <begin position="121"/>
        <end position="143"/>
    </location>
</feature>
<organism evidence="22 23">
    <name type="scientific">Halorussus caseinilyticus</name>
    <dbReference type="NCBI Taxonomy" id="3034025"/>
    <lineage>
        <taxon>Archaea</taxon>
        <taxon>Methanobacteriati</taxon>
        <taxon>Methanobacteriota</taxon>
        <taxon>Stenosarchaea group</taxon>
        <taxon>Halobacteria</taxon>
        <taxon>Halobacteriales</taxon>
        <taxon>Haladaptataceae</taxon>
        <taxon>Halorussus</taxon>
    </lineage>
</organism>
<feature type="domain" description="AglB-like core" evidence="21">
    <location>
        <begin position="540"/>
        <end position="655"/>
    </location>
</feature>
<keyword evidence="14" id="KW-0464">Manganese</keyword>
<dbReference type="RefSeq" id="WP_276281945.1">
    <property type="nucleotide sequence ID" value="NZ_CP119809.1"/>
</dbReference>
<proteinExistence type="inferred from homology"/>
<evidence type="ECO:0000256" key="2">
    <source>
        <dbReference type="ARBA" id="ARBA00001946"/>
    </source>
</evidence>
<evidence type="ECO:0000259" key="20">
    <source>
        <dbReference type="Pfam" id="PF18079"/>
    </source>
</evidence>
<feature type="transmembrane region" description="Helical" evidence="18">
    <location>
        <begin position="222"/>
        <end position="238"/>
    </location>
</feature>
<keyword evidence="10" id="KW-0479">Metal-binding</keyword>
<evidence type="ECO:0000313" key="23">
    <source>
        <dbReference type="Proteomes" id="UP001596407"/>
    </source>
</evidence>
<keyword evidence="23" id="KW-1185">Reference proteome</keyword>
<keyword evidence="7" id="KW-0328">Glycosyltransferase</keyword>
<evidence type="ECO:0000256" key="5">
    <source>
        <dbReference type="ARBA" id="ARBA00010810"/>
    </source>
</evidence>
<evidence type="ECO:0000256" key="4">
    <source>
        <dbReference type="ARBA" id="ARBA00004922"/>
    </source>
</evidence>
<dbReference type="GO" id="GO:0005886">
    <property type="term" value="C:plasma membrane"/>
    <property type="evidence" value="ECO:0007669"/>
    <property type="project" value="UniProtKB-SubCell"/>
</dbReference>
<dbReference type="Pfam" id="PF02516">
    <property type="entry name" value="STT3"/>
    <property type="match status" value="1"/>
</dbReference>
<evidence type="ECO:0000313" key="22">
    <source>
        <dbReference type="EMBL" id="MFC7080223.1"/>
    </source>
</evidence>
<dbReference type="InterPro" id="IPR003674">
    <property type="entry name" value="Oligo_trans_STT3"/>
</dbReference>
<feature type="transmembrane region" description="Helical" evidence="18">
    <location>
        <begin position="270"/>
        <end position="291"/>
    </location>
</feature>
<comment type="catalytic activity">
    <reaction evidence="16">
        <text>an archaeal dolichyl phosphooligosaccharide + [protein]-L-asparagine = an archaeal dolichyl phosphate + a glycoprotein with the oligosaccharide chain attached by N-beta-D-glycosyl linkage to a protein L-asparagine.</text>
        <dbReference type="EC" id="2.4.99.21"/>
    </reaction>
</comment>
<dbReference type="Proteomes" id="UP001596407">
    <property type="component" value="Unassembled WGS sequence"/>
</dbReference>
<feature type="transmembrane region" description="Helical" evidence="18">
    <location>
        <begin position="244"/>
        <end position="263"/>
    </location>
</feature>
<feature type="transmembrane region" description="Helical" evidence="18">
    <location>
        <begin position="155"/>
        <end position="173"/>
    </location>
</feature>
<evidence type="ECO:0000256" key="11">
    <source>
        <dbReference type="ARBA" id="ARBA00022842"/>
    </source>
</evidence>
<keyword evidence="11" id="KW-0460">Magnesium</keyword>
<dbReference type="PANTHER" id="PTHR13872">
    <property type="entry name" value="DOLICHYL-DIPHOSPHOOLIGOSACCHARIDE--PROTEIN GLYCOSYLTRANSFERASE SUBUNIT"/>
    <property type="match status" value="1"/>
</dbReference>
<evidence type="ECO:0000256" key="12">
    <source>
        <dbReference type="ARBA" id="ARBA00022989"/>
    </source>
</evidence>
<evidence type="ECO:0000256" key="6">
    <source>
        <dbReference type="ARBA" id="ARBA00012602"/>
    </source>
</evidence>
<evidence type="ECO:0000256" key="16">
    <source>
        <dbReference type="ARBA" id="ARBA00034066"/>
    </source>
</evidence>
<dbReference type="GeneID" id="79303174"/>
<feature type="region of interest" description="Disordered" evidence="17">
    <location>
        <begin position="956"/>
        <end position="1015"/>
    </location>
</feature>
<evidence type="ECO:0000256" key="8">
    <source>
        <dbReference type="ARBA" id="ARBA00022679"/>
    </source>
</evidence>
<comment type="similarity">
    <text evidence="5">Belongs to the STT3 family.</text>
</comment>
<dbReference type="InterPro" id="IPR054479">
    <property type="entry name" value="AglB-like_core"/>
</dbReference>
<feature type="transmembrane region" description="Helical" evidence="18">
    <location>
        <begin position="25"/>
        <end position="43"/>
    </location>
</feature>
<feature type="transmembrane region" description="Helical" evidence="18">
    <location>
        <begin position="458"/>
        <end position="479"/>
    </location>
</feature>
<sequence>MSQQTEQVEDSADSVDSVLDSFEDWYHVPVLAAAIAFMLWVRLQSYGQFIRNGEVFFKGNDAWYHLRQVQYTVNNWPSTMPYDPWTYFPFGTSVGQFGTLYDQLVATAALVVGLGDPSSTLVAKTLLVAPAVFGALVAIPTYLVGKRLGGRPGGLFAVVVLALFPGTFLRRGLVGFADHNIAEPLFQTFAVFAMMVALTVAEREKPVYELLADRDFEALRAPLVYSALAGIATAFYLWTWPPGVLLVGIFGIFFGIKLTADYVRGVSPDHLAFVGAVSMTVAGLLLLVPLGTLDMSPTRFSPLQPLLAFAVAGGSVFMAWLAREWDARDLGTALYPATVGGIILALVGFVYVALPSLFNLVRRNLVRIVGFSAGAQTRTIGEAQPFLSRTQPRFGIEWYDVILQEYGLMFFTAVAAAVWMVWRTYRTDDHRAEHLLVLVWAAFITAAAFTQVRFNYYLAVPVAVLNAFLVKQVLSMANVTDRKSLTDVEGYQVLAIVFVVLLVVPVLVAPASIGSSGYPSIDETNTAMAAGETAPRAVTKWDGSLDWMANNTPAEGDYGDANNAEQLDYYGTYEQHDNDYPYPEGAYGVMSWWDYGHWITVQGERIPNANPFQEGATTAARYLLAPSEQRANNILQNLGNDSEETRYVMVDWKMAEPSSKFSAPTVFDDNVSARDFYSPVYQQTQNGPQFAFRMKNQRYYDSQVARLYLYHGSRAEPRPIVVDWRAQTYQTPEGETASYKISESGPNATLVRRFSTMQQARQFVANDTTARVGGIGPFPSEPVPALEHYRVVKQSEASGANSSQYAQTLRGEMGLLQQAGVNPQSMFKTAPSWVKTFERVPGATVTGTAPANTTVTAQVQLSATGQGNAFTYRQQAETGPDGEFTMTLPYSTTGYDEWGTEKGYTNVSVRATGPYQFYTPQSVEDGNLTFHNASTQVTEAQVVGESDQTATVELTEESVSIQRTQNETTAPGNESAPGEETTAPTNESAPGNETGGAANTSALAGPTSTQAGPTSVRAGLVAASAGALAVGSRD</sequence>
<dbReference type="Gene3D" id="3.40.50.12610">
    <property type="match status" value="1"/>
</dbReference>
<name>A0ABD5WJ53_9EURY</name>
<feature type="domain" description="Oligosaccharyl transferase STT3 N-terminal" evidence="19">
    <location>
        <begin position="51"/>
        <end position="505"/>
    </location>
</feature>
<evidence type="ECO:0000256" key="7">
    <source>
        <dbReference type="ARBA" id="ARBA00022676"/>
    </source>
</evidence>
<dbReference type="NCBIfam" id="TIGR04154">
    <property type="entry name" value="archaeo_STT3"/>
    <property type="match status" value="1"/>
</dbReference>
<feature type="transmembrane region" description="Helical" evidence="18">
    <location>
        <begin position="491"/>
        <end position="513"/>
    </location>
</feature>
<feature type="compositionally biased region" description="Polar residues" evidence="17">
    <location>
        <begin position="956"/>
        <end position="972"/>
    </location>
</feature>
<feature type="transmembrane region" description="Helical" evidence="18">
    <location>
        <begin position="401"/>
        <end position="422"/>
    </location>
</feature>
<accession>A0ABD5WJ53</accession>
<keyword evidence="9 18" id="KW-0812">Transmembrane</keyword>
<evidence type="ECO:0000259" key="21">
    <source>
        <dbReference type="Pfam" id="PF22627"/>
    </source>
</evidence>